<organism evidence="8 9">
    <name type="scientific">Flemingia macrophylla</name>
    <dbReference type="NCBI Taxonomy" id="520843"/>
    <lineage>
        <taxon>Eukaryota</taxon>
        <taxon>Viridiplantae</taxon>
        <taxon>Streptophyta</taxon>
        <taxon>Embryophyta</taxon>
        <taxon>Tracheophyta</taxon>
        <taxon>Spermatophyta</taxon>
        <taxon>Magnoliopsida</taxon>
        <taxon>eudicotyledons</taxon>
        <taxon>Gunneridae</taxon>
        <taxon>Pentapetalae</taxon>
        <taxon>rosids</taxon>
        <taxon>fabids</taxon>
        <taxon>Fabales</taxon>
        <taxon>Fabaceae</taxon>
        <taxon>Papilionoideae</taxon>
        <taxon>50 kb inversion clade</taxon>
        <taxon>NPAAA clade</taxon>
        <taxon>indigoferoid/millettioid clade</taxon>
        <taxon>Phaseoleae</taxon>
        <taxon>Flemingia</taxon>
    </lineage>
</organism>
<evidence type="ECO:0000256" key="5">
    <source>
        <dbReference type="ARBA" id="ARBA00023004"/>
    </source>
</evidence>
<proteinExistence type="inferred from homology"/>
<dbReference type="GO" id="GO:0051213">
    <property type="term" value="F:dioxygenase activity"/>
    <property type="evidence" value="ECO:0007669"/>
    <property type="project" value="UniProtKB-ARBA"/>
</dbReference>
<dbReference type="InterPro" id="IPR005123">
    <property type="entry name" value="Oxoglu/Fe-dep_dioxygenase_dom"/>
</dbReference>
<evidence type="ECO:0000256" key="2">
    <source>
        <dbReference type="ARBA" id="ARBA00008056"/>
    </source>
</evidence>
<dbReference type="PANTHER" id="PTHR10209">
    <property type="entry name" value="OXIDOREDUCTASE, 2OG-FE II OXYGENASE FAMILY PROTEIN"/>
    <property type="match status" value="1"/>
</dbReference>
<keyword evidence="5 6" id="KW-0408">Iron</keyword>
<evidence type="ECO:0000313" key="9">
    <source>
        <dbReference type="Proteomes" id="UP001603857"/>
    </source>
</evidence>
<dbReference type="EMBL" id="JBGMDY010000005">
    <property type="protein sequence ID" value="KAL2334633.1"/>
    <property type="molecule type" value="Genomic_DNA"/>
</dbReference>
<dbReference type="AlphaFoldDB" id="A0ABD1MFP7"/>
<evidence type="ECO:0000256" key="1">
    <source>
        <dbReference type="ARBA" id="ARBA00001962"/>
    </source>
</evidence>
<comment type="cofactor">
    <cofactor evidence="1">
        <name>Fe cation</name>
        <dbReference type="ChEBI" id="CHEBI:24875"/>
    </cofactor>
</comment>
<dbReference type="FunFam" id="2.60.120.330:FF:000005">
    <property type="entry name" value="1-aminocyclopropane-1-carboxylate oxidase homolog 1"/>
    <property type="match status" value="1"/>
</dbReference>
<evidence type="ECO:0000259" key="7">
    <source>
        <dbReference type="PROSITE" id="PS51471"/>
    </source>
</evidence>
<comment type="similarity">
    <text evidence="2 6">Belongs to the iron/ascorbate-dependent oxidoreductase family.</text>
</comment>
<keyword evidence="9" id="KW-1185">Reference proteome</keyword>
<accession>A0ABD1MFP7</accession>
<name>A0ABD1MFP7_9FABA</name>
<evidence type="ECO:0000256" key="3">
    <source>
        <dbReference type="ARBA" id="ARBA00022723"/>
    </source>
</evidence>
<evidence type="ECO:0000313" key="8">
    <source>
        <dbReference type="EMBL" id="KAL2334633.1"/>
    </source>
</evidence>
<evidence type="ECO:0000256" key="4">
    <source>
        <dbReference type="ARBA" id="ARBA00023002"/>
    </source>
</evidence>
<dbReference type="InterPro" id="IPR044861">
    <property type="entry name" value="IPNS-like_FE2OG_OXY"/>
</dbReference>
<dbReference type="InterPro" id="IPR027443">
    <property type="entry name" value="IPNS-like_sf"/>
</dbReference>
<dbReference type="Pfam" id="PF14226">
    <property type="entry name" value="DIOX_N"/>
    <property type="match status" value="1"/>
</dbReference>
<evidence type="ECO:0000256" key="6">
    <source>
        <dbReference type="RuleBase" id="RU003682"/>
    </source>
</evidence>
<keyword evidence="4 6" id="KW-0560">Oxidoreductase</keyword>
<gene>
    <name evidence="8" type="ORF">Fmac_015846</name>
</gene>
<dbReference type="Proteomes" id="UP001603857">
    <property type="component" value="Unassembled WGS sequence"/>
</dbReference>
<protein>
    <recommendedName>
        <fullName evidence="7">Fe2OG dioxygenase domain-containing protein</fullName>
    </recommendedName>
</protein>
<dbReference type="Gene3D" id="2.60.120.330">
    <property type="entry name" value="B-lactam Antibiotic, Isopenicillin N Synthase, Chain"/>
    <property type="match status" value="1"/>
</dbReference>
<reference evidence="8 9" key="1">
    <citation type="submission" date="2024-08" db="EMBL/GenBank/DDBJ databases">
        <title>Insights into the chromosomal genome structure of Flemingia macrophylla.</title>
        <authorList>
            <person name="Ding Y."/>
            <person name="Zhao Y."/>
            <person name="Bi W."/>
            <person name="Wu M."/>
            <person name="Zhao G."/>
            <person name="Gong Y."/>
            <person name="Li W."/>
            <person name="Zhang P."/>
        </authorList>
    </citation>
    <scope>NUCLEOTIDE SEQUENCE [LARGE SCALE GENOMIC DNA]</scope>
    <source>
        <strain evidence="8">DYQJB</strain>
        <tissue evidence="8">Leaf</tissue>
    </source>
</reference>
<comment type="caution">
    <text evidence="8">The sequence shown here is derived from an EMBL/GenBank/DDBJ whole genome shotgun (WGS) entry which is preliminary data.</text>
</comment>
<dbReference type="PANTHER" id="PTHR10209:SF695">
    <property type="entry name" value="2-OXOGLUTARATE-DEPENDENT DIOXYGENASE"/>
    <property type="match status" value="1"/>
</dbReference>
<feature type="domain" description="Fe2OG dioxygenase" evidence="7">
    <location>
        <begin position="219"/>
        <end position="319"/>
    </location>
</feature>
<dbReference type="Pfam" id="PF03171">
    <property type="entry name" value="2OG-FeII_Oxy"/>
    <property type="match status" value="1"/>
</dbReference>
<sequence length="423" mass="47712">MVATSSKQLDLETDKDSTYDRIAELKAFDETKVGVKGIVESGVTKIPRMFYSAKVEDYTETSAKLSLPIIDLQDIDTNSSLRVEAVDKIRSASKEWGFFQVVNHGIGVEVLDEMICGIRRFHEQDGEVRKKLYSRETNTKVRYFSNGSLFRDPAANWRDTISFVMTPDPPSPEEIPAVCRDIVIEYSEKVRALGFTIFELMSEALGLHSSYLKELEPADGQFLLCHYYPPCPEPELTMGTSKHTDTNFLTILLQDQMGGLQVLHKNQWVDVHPVHGSLVVNIGDLLQLITNDMFASVYHRVLSRHTGPRISVASFFVNASPHGGSKVIGPIKELLSKDNPPMYRDTTVKDVYARYFEKVISMKRSARVSELEIDNPAQWSTKKVKTKEISNEADTCMAENFVIPRDANTTKDICIEFIVSGKR</sequence>
<keyword evidence="3 6" id="KW-0479">Metal-binding</keyword>
<dbReference type="SUPFAM" id="SSF51197">
    <property type="entry name" value="Clavaminate synthase-like"/>
    <property type="match status" value="1"/>
</dbReference>
<dbReference type="InterPro" id="IPR026992">
    <property type="entry name" value="DIOX_N"/>
</dbReference>
<dbReference type="PROSITE" id="PS51471">
    <property type="entry name" value="FE2OG_OXY"/>
    <property type="match status" value="1"/>
</dbReference>
<dbReference type="GO" id="GO:0046872">
    <property type="term" value="F:metal ion binding"/>
    <property type="evidence" value="ECO:0007669"/>
    <property type="project" value="UniProtKB-KW"/>
</dbReference>